<proteinExistence type="inferred from homology"/>
<dbReference type="Pfam" id="PF00159">
    <property type="entry name" value="Hormone_3"/>
    <property type="match status" value="1"/>
</dbReference>
<dbReference type="PANTHER" id="PTHR12271">
    <property type="entry name" value="POLY A POLYMERASE CID PAP -RELATED"/>
    <property type="match status" value="1"/>
</dbReference>
<keyword evidence="29" id="KW-1185">Reference proteome</keyword>
<evidence type="ECO:0000256" key="23">
    <source>
        <dbReference type="ARBA" id="ARBA00049105"/>
    </source>
</evidence>
<keyword evidence="12" id="KW-0548">Nucleotidyltransferase</keyword>
<evidence type="ECO:0000256" key="7">
    <source>
        <dbReference type="ARBA" id="ARBA00012388"/>
    </source>
</evidence>
<name>A0A8J7NG76_ATRSP</name>
<keyword evidence="10" id="KW-0964">Secreted</keyword>
<dbReference type="InterPro" id="IPR012677">
    <property type="entry name" value="Nucleotide-bd_a/b_plait_sf"/>
</dbReference>
<comment type="catalytic activity">
    <reaction evidence="22">
        <text>RNA(n) + ATP = RNA(n)-3'-adenine ribonucleotide + diphosphate</text>
        <dbReference type="Rhea" id="RHEA:11332"/>
        <dbReference type="Rhea" id="RHEA-COMP:14527"/>
        <dbReference type="Rhea" id="RHEA-COMP:17347"/>
        <dbReference type="ChEBI" id="CHEBI:30616"/>
        <dbReference type="ChEBI" id="CHEBI:33019"/>
        <dbReference type="ChEBI" id="CHEBI:140395"/>
        <dbReference type="ChEBI" id="CHEBI:173115"/>
        <dbReference type="EC" id="2.7.7.19"/>
    </reaction>
</comment>
<dbReference type="CDD" id="cd05402">
    <property type="entry name" value="NT_PAP_TUTase"/>
    <property type="match status" value="1"/>
</dbReference>
<evidence type="ECO:0000256" key="15">
    <source>
        <dbReference type="ARBA" id="ARBA00022833"/>
    </source>
</evidence>
<evidence type="ECO:0000256" key="11">
    <source>
        <dbReference type="ARBA" id="ARBA00022679"/>
    </source>
</evidence>
<evidence type="ECO:0000256" key="2">
    <source>
        <dbReference type="ARBA" id="ARBA00001946"/>
    </source>
</evidence>
<accession>A0A8J7NG76</accession>
<dbReference type="InterPro" id="IPR041252">
    <property type="entry name" value="RL"/>
</dbReference>
<comment type="cofactor">
    <cofactor evidence="2">
        <name>Mg(2+)</name>
        <dbReference type="ChEBI" id="CHEBI:18420"/>
    </cofactor>
</comment>
<dbReference type="CDD" id="cd12279">
    <property type="entry name" value="RRM_TUT1"/>
    <property type="match status" value="1"/>
</dbReference>
<evidence type="ECO:0000256" key="17">
    <source>
        <dbReference type="ARBA" id="ARBA00022884"/>
    </source>
</evidence>
<comment type="similarity">
    <text evidence="6 25">Belongs to the NPY family.</text>
</comment>
<keyword evidence="17 24" id="KW-0694">RNA-binding</keyword>
<comment type="catalytic activity">
    <reaction evidence="23">
        <text>RNA(n) + UTP = RNA(n)-3'-uridine ribonucleotide + diphosphate</text>
        <dbReference type="Rhea" id="RHEA:14785"/>
        <dbReference type="Rhea" id="RHEA-COMP:14527"/>
        <dbReference type="Rhea" id="RHEA-COMP:17348"/>
        <dbReference type="ChEBI" id="CHEBI:33019"/>
        <dbReference type="ChEBI" id="CHEBI:46398"/>
        <dbReference type="ChEBI" id="CHEBI:140395"/>
        <dbReference type="ChEBI" id="CHEBI:173116"/>
        <dbReference type="EC" id="2.7.7.52"/>
    </reaction>
</comment>
<evidence type="ECO:0000256" key="22">
    <source>
        <dbReference type="ARBA" id="ARBA00048830"/>
    </source>
</evidence>
<dbReference type="EC" id="2.7.7.19" evidence="7"/>
<dbReference type="GO" id="GO:0050265">
    <property type="term" value="F:RNA uridylyltransferase activity"/>
    <property type="evidence" value="ECO:0007669"/>
    <property type="project" value="UniProtKB-EC"/>
</dbReference>
<keyword evidence="13" id="KW-0479">Metal-binding</keyword>
<comment type="caution">
    <text evidence="28">The sequence shown here is derived from an EMBL/GenBank/DDBJ whole genome shotgun (WGS) entry which is preliminary data.</text>
</comment>
<dbReference type="EC" id="2.7.7.52" evidence="8"/>
<dbReference type="GO" id="GO:0031123">
    <property type="term" value="P:RNA 3'-end processing"/>
    <property type="evidence" value="ECO:0007669"/>
    <property type="project" value="TreeGrafter"/>
</dbReference>
<dbReference type="SUPFAM" id="SSF81301">
    <property type="entry name" value="Nucleotidyltransferase"/>
    <property type="match status" value="1"/>
</dbReference>
<evidence type="ECO:0000256" key="1">
    <source>
        <dbReference type="ARBA" id="ARBA00001936"/>
    </source>
</evidence>
<evidence type="ECO:0000256" key="3">
    <source>
        <dbReference type="ARBA" id="ARBA00004324"/>
    </source>
</evidence>
<evidence type="ECO:0000256" key="24">
    <source>
        <dbReference type="PROSITE-ProRule" id="PRU00176"/>
    </source>
</evidence>
<feature type="compositionally biased region" description="Low complexity" evidence="26">
    <location>
        <begin position="1071"/>
        <end position="1089"/>
    </location>
</feature>
<evidence type="ECO:0000256" key="10">
    <source>
        <dbReference type="ARBA" id="ARBA00022525"/>
    </source>
</evidence>
<comment type="cofactor">
    <cofactor evidence="1">
        <name>Mn(2+)</name>
        <dbReference type="ChEBI" id="CHEBI:29035"/>
    </cofactor>
</comment>
<dbReference type="SMART" id="SM00360">
    <property type="entry name" value="RRM"/>
    <property type="match status" value="1"/>
</dbReference>
<evidence type="ECO:0000313" key="28">
    <source>
        <dbReference type="EMBL" id="MBN3312891.1"/>
    </source>
</evidence>
<organism evidence="28 29">
    <name type="scientific">Atractosteus spatula</name>
    <name type="common">Alligator gar</name>
    <name type="synonym">Lepisosteus spatula</name>
    <dbReference type="NCBI Taxonomy" id="7917"/>
    <lineage>
        <taxon>Eukaryota</taxon>
        <taxon>Metazoa</taxon>
        <taxon>Chordata</taxon>
        <taxon>Craniata</taxon>
        <taxon>Vertebrata</taxon>
        <taxon>Euteleostomi</taxon>
        <taxon>Actinopterygii</taxon>
        <taxon>Neopterygii</taxon>
        <taxon>Holostei</taxon>
        <taxon>Semionotiformes</taxon>
        <taxon>Lepisosteidae</taxon>
        <taxon>Atractosteus</taxon>
    </lineage>
</organism>
<feature type="domain" description="RRM" evidence="27">
    <location>
        <begin position="210"/>
        <end position="284"/>
    </location>
</feature>
<evidence type="ECO:0000256" key="9">
    <source>
        <dbReference type="ARBA" id="ARBA00021679"/>
    </source>
</evidence>
<keyword evidence="16" id="KW-0460">Magnesium</keyword>
<evidence type="ECO:0000256" key="5">
    <source>
        <dbReference type="ARBA" id="ARBA00008593"/>
    </source>
</evidence>
<evidence type="ECO:0000259" key="27">
    <source>
        <dbReference type="PROSITE" id="PS50102"/>
    </source>
</evidence>
<dbReference type="Gene3D" id="1.10.1410.10">
    <property type="match status" value="2"/>
</dbReference>
<feature type="region of interest" description="Disordered" evidence="26">
    <location>
        <begin position="1043"/>
        <end position="1128"/>
    </location>
</feature>
<evidence type="ECO:0000256" key="25">
    <source>
        <dbReference type="RuleBase" id="RU000656"/>
    </source>
</evidence>
<comment type="subcellular location">
    <subcellularLocation>
        <location evidence="3">Nucleus speckle</location>
    </subcellularLocation>
    <subcellularLocation>
        <location evidence="4">Secreted</location>
    </subcellularLocation>
</comment>
<gene>
    <name evidence="28" type="primary">Tut1</name>
    <name evidence="28" type="ORF">GTO95_0007600</name>
</gene>
<dbReference type="EMBL" id="JAAWVO010008816">
    <property type="protein sequence ID" value="MBN3312891.1"/>
    <property type="molecule type" value="Genomic_DNA"/>
</dbReference>
<keyword evidence="19" id="KW-0539">Nucleus</keyword>
<dbReference type="InterPro" id="IPR000504">
    <property type="entry name" value="RRM_dom"/>
</dbReference>
<dbReference type="PROSITE" id="PS50102">
    <property type="entry name" value="RRM"/>
    <property type="match status" value="1"/>
</dbReference>
<sequence length="1392" mass="151481">MAIKHKETTTRLECTISAEGNERGRSSVFLFDPPGPVAEEGTVEQPPGPIAGAQGGKRLDYGPLTSLFSKRNNLNERRGGLHRPTVVLPYQTSKRESDQHADTVRDQRAPAAHLQSGGMKDSRGKEQWADGVPARDESCCLRHAAGFPLTGRCSASRTLRQVAVKGASPALTAAQGPAWEAGTSLQDHLKGRKHRNLCAVRDTRRTQVENSVFVSGFQKRTSQQQIMEYLQRFGPVSEVIMDKDKGVYAIVEFSDKQGQQAALSQPQHSMEGQRLRIKPRESKEFKFVPKRKQDVAKSPSMSPELLSHALCQANSVAEQMQMLVDLFELSDSERSTRELLIALLQEVFNEFFPECKILAFGSSVNTFDIHSCDLDLFLDLENTKTFQARAKNSAEQAGEGQWEDARSEDSILSDIDLATASPAEVLDLVATVLRKCVPGVHKVQAVSSARCPVVKFTHRDLGLQGDISINNRLAVRNTRFLQLCCSLDKRLRPLVYTIRYWAKQKQLAGNPFGGGPLLNNYALTLLVMFFLQNRDPPVLPAVRLLSAAAGEADKCITEGWDCTFPNDPSMLPPSENTEDLCSLLACFFNFYSQFDFAGSVISLREGRALPITGFLSAEEEAEGSAARAGPRLGPMTVLDPFELSHNVAGNLNERTERSFRQECQEAAKYCRSLQYQRKSAKGKVWGVVRLFTPRGASEGAPAGGGGAGKDLVISIPFRPASLPEALRNQLQDAGDRFRHLWFGKVCQAVGRVFEGVLACGVLRSGAEGARGEEGPTGVGGRNEMGNPFGGGPLLNNYALTLLVMFFLQNRDPPVLPAVRLLSAAAGEADKCITEGWDCTFPNDPSMLPPSENTEDLCSLLACFFNFYSQFDFAGSVISLREGRALPITGFLSAEEEAEGSAARAGPRLGPMTVLDPFELSHNVAGNLNERTERSFRQECQEAAKYCRSLQYQRKSAKGKVWGVVRLFTPRGASEGAPAGGGGAGKDLVISIPFRPASLPEALRNQLQDAGDRFRHLWFGKVCQAVGRVFEGVLACGVLRSGAEGARGEEGPTGVGGRNEMEEEEGGEAREGAANGTEMNNNNNGCGETCVSPPGSDSSPHAKCQQGTKRPLLSQEGSPPPGTAKRPRWDPADALAVLNWRCQVWHKVWARRRKVRRELLKSAPADGQPEGGGVELETQVTERIAQEEGGGARGAAAAALLEFGVEVGLLGGTEDTRAVLRFTPEEDASGLFQDLFHFLESFLPRMTEKLLERADGPTAAEVESPCLLICKPLPHSVSNLADELICREYAAVMRHLSPYTSTRAQASCLSITDGESSVRLSGLCLGSETQMVAVLKPWSAMIALVLCVLVCLGAFVDAYPPKPENPGEDAPPEELAKYYSALRHYINLITRQR</sequence>
<dbReference type="GO" id="GO:0005576">
    <property type="term" value="C:extracellular region"/>
    <property type="evidence" value="ECO:0007669"/>
    <property type="project" value="UniProtKB-SubCell"/>
</dbReference>
<dbReference type="Proteomes" id="UP000736164">
    <property type="component" value="Unassembled WGS sequence"/>
</dbReference>
<evidence type="ECO:0000256" key="19">
    <source>
        <dbReference type="ARBA" id="ARBA00023242"/>
    </source>
</evidence>
<dbReference type="InterPro" id="IPR035979">
    <property type="entry name" value="RBD_domain_sf"/>
</dbReference>
<dbReference type="GO" id="GO:0003723">
    <property type="term" value="F:RNA binding"/>
    <property type="evidence" value="ECO:0007669"/>
    <property type="project" value="UniProtKB-UniRule"/>
</dbReference>
<evidence type="ECO:0000256" key="13">
    <source>
        <dbReference type="ARBA" id="ARBA00022723"/>
    </source>
</evidence>
<evidence type="ECO:0000256" key="4">
    <source>
        <dbReference type="ARBA" id="ARBA00004613"/>
    </source>
</evidence>
<dbReference type="GO" id="GO:0008270">
    <property type="term" value="F:zinc ion binding"/>
    <property type="evidence" value="ECO:0007669"/>
    <property type="project" value="UniProtKB-KW"/>
</dbReference>
<evidence type="ECO:0000256" key="18">
    <source>
        <dbReference type="ARBA" id="ARBA00023211"/>
    </source>
</evidence>
<dbReference type="Gene3D" id="6.10.250.900">
    <property type="match status" value="1"/>
</dbReference>
<dbReference type="Gene3D" id="3.30.460.10">
    <property type="entry name" value="Beta Polymerase, domain 2"/>
    <property type="match status" value="1"/>
</dbReference>
<dbReference type="SMART" id="SM00309">
    <property type="entry name" value="PAH"/>
    <property type="match status" value="1"/>
</dbReference>
<feature type="non-terminal residue" evidence="28">
    <location>
        <position position="1392"/>
    </location>
</feature>
<dbReference type="Gene3D" id="3.30.70.330">
    <property type="match status" value="1"/>
</dbReference>
<dbReference type="PANTHER" id="PTHR12271:SF127">
    <property type="entry name" value="SPECKLE TARGETED PIP5K1A-REGULATED POLY(A) POLYMERASE"/>
    <property type="match status" value="1"/>
</dbReference>
<evidence type="ECO:0000256" key="20">
    <source>
        <dbReference type="ARBA" id="ARBA00030790"/>
    </source>
</evidence>
<dbReference type="InterPro" id="IPR054708">
    <property type="entry name" value="MTPAP-like_central"/>
</dbReference>
<dbReference type="InterPro" id="IPR034388">
    <property type="entry name" value="Star-PAP_RRM"/>
</dbReference>
<keyword evidence="14" id="KW-0863">Zinc-finger</keyword>
<dbReference type="Pfam" id="PF03828">
    <property type="entry name" value="PAP_assoc"/>
    <property type="match status" value="2"/>
</dbReference>
<dbReference type="Pfam" id="PF17797">
    <property type="entry name" value="RL"/>
    <property type="match status" value="1"/>
</dbReference>
<dbReference type="InterPro" id="IPR001955">
    <property type="entry name" value="Pancreatic_hormone-like"/>
</dbReference>
<evidence type="ECO:0000256" key="16">
    <source>
        <dbReference type="ARBA" id="ARBA00022842"/>
    </source>
</evidence>
<dbReference type="InterPro" id="IPR002058">
    <property type="entry name" value="PAP_assoc"/>
</dbReference>
<comment type="similarity">
    <text evidence="5">Belongs to the DNA polymerase type-B-like family.</text>
</comment>
<evidence type="ECO:0000256" key="26">
    <source>
        <dbReference type="SAM" id="MobiDB-lite"/>
    </source>
</evidence>
<dbReference type="GO" id="GO:0005179">
    <property type="term" value="F:hormone activity"/>
    <property type="evidence" value="ECO:0007669"/>
    <property type="project" value="InterPro"/>
</dbReference>
<evidence type="ECO:0000256" key="6">
    <source>
        <dbReference type="ARBA" id="ARBA00010022"/>
    </source>
</evidence>
<reference evidence="28" key="1">
    <citation type="journal article" date="2021" name="Cell">
        <title>Tracing the genetic footprints of vertebrate landing in non-teleost ray-finned fishes.</title>
        <authorList>
            <person name="Bi X."/>
            <person name="Wang K."/>
            <person name="Yang L."/>
            <person name="Pan H."/>
            <person name="Jiang H."/>
            <person name="Wei Q."/>
            <person name="Fang M."/>
            <person name="Yu H."/>
            <person name="Zhu C."/>
            <person name="Cai Y."/>
            <person name="He Y."/>
            <person name="Gan X."/>
            <person name="Zeng H."/>
            <person name="Yu D."/>
            <person name="Zhu Y."/>
            <person name="Jiang H."/>
            <person name="Qiu Q."/>
            <person name="Yang H."/>
            <person name="Zhang Y.E."/>
            <person name="Wang W."/>
            <person name="Zhu M."/>
            <person name="He S."/>
            <person name="Zhang G."/>
        </authorList>
    </citation>
    <scope>NUCLEOTIDE SEQUENCE</scope>
    <source>
        <strain evidence="28">Allg_001</strain>
    </source>
</reference>
<evidence type="ECO:0000313" key="29">
    <source>
        <dbReference type="Proteomes" id="UP000736164"/>
    </source>
</evidence>
<feature type="non-terminal residue" evidence="28">
    <location>
        <position position="1"/>
    </location>
</feature>
<keyword evidence="18" id="KW-0464">Manganese</keyword>
<protein>
    <recommendedName>
        <fullName evidence="9">Speckle targeted PIP5K1A-regulated poly(A) polymerase</fullName>
        <ecNumber evidence="7">2.7.7.19</ecNumber>
        <ecNumber evidence="8">2.7.7.52</ecNumber>
    </recommendedName>
    <alternativeName>
        <fullName evidence="20">RNA-binding motif protein 21</fullName>
    </alternativeName>
    <alternativeName>
        <fullName evidence="21">U6 snRNA-specific terminal uridylyltransferase 1</fullName>
    </alternativeName>
</protein>
<evidence type="ECO:0000256" key="14">
    <source>
        <dbReference type="ARBA" id="ARBA00022771"/>
    </source>
</evidence>
<dbReference type="Pfam" id="PF22600">
    <property type="entry name" value="MTPAP-like_central"/>
    <property type="match status" value="1"/>
</dbReference>
<feature type="region of interest" description="Disordered" evidence="26">
    <location>
        <begin position="93"/>
        <end position="126"/>
    </location>
</feature>
<dbReference type="SUPFAM" id="SSF54928">
    <property type="entry name" value="RNA-binding domain, RBD"/>
    <property type="match status" value="1"/>
</dbReference>
<evidence type="ECO:0000256" key="8">
    <source>
        <dbReference type="ARBA" id="ARBA00012472"/>
    </source>
</evidence>
<feature type="compositionally biased region" description="Basic and acidic residues" evidence="26">
    <location>
        <begin position="93"/>
        <end position="108"/>
    </location>
</feature>
<keyword evidence="11" id="KW-0808">Transferase</keyword>
<dbReference type="GO" id="GO:1990817">
    <property type="term" value="F:poly(A) RNA polymerase activity"/>
    <property type="evidence" value="ECO:0007669"/>
    <property type="project" value="UniProtKB-EC"/>
</dbReference>
<dbReference type="GO" id="GO:0016607">
    <property type="term" value="C:nuclear speck"/>
    <property type="evidence" value="ECO:0007669"/>
    <property type="project" value="UniProtKB-SubCell"/>
</dbReference>
<dbReference type="CDD" id="cd00126">
    <property type="entry name" value="PAH"/>
    <property type="match status" value="1"/>
</dbReference>
<keyword evidence="15" id="KW-0862">Zinc</keyword>
<dbReference type="PRINTS" id="PR00278">
    <property type="entry name" value="PANCHORMONE"/>
</dbReference>
<evidence type="ECO:0000256" key="21">
    <source>
        <dbReference type="ARBA" id="ARBA00033036"/>
    </source>
</evidence>
<dbReference type="SUPFAM" id="SSF81631">
    <property type="entry name" value="PAP/OAS1 substrate-binding domain"/>
    <property type="match status" value="2"/>
</dbReference>
<dbReference type="PROSITE" id="PS50276">
    <property type="entry name" value="PANCREATIC_HORMONE_2"/>
    <property type="match status" value="1"/>
</dbReference>
<dbReference type="InterPro" id="IPR043519">
    <property type="entry name" value="NT_sf"/>
</dbReference>
<dbReference type="FunFam" id="3.30.70.330:FF:000305">
    <property type="entry name" value="speckle targeted PIP5K1A-regulated poly(A) polymerase"/>
    <property type="match status" value="1"/>
</dbReference>
<evidence type="ECO:0000256" key="12">
    <source>
        <dbReference type="ARBA" id="ARBA00022695"/>
    </source>
</evidence>